<dbReference type="PANTHER" id="PTHR48190">
    <property type="entry name" value="PROGRAMMED CELL DEATH PROTEIN 7"/>
    <property type="match status" value="1"/>
</dbReference>
<dbReference type="Pfam" id="PF16021">
    <property type="entry name" value="PDCD7"/>
    <property type="match status" value="1"/>
</dbReference>
<evidence type="ECO:0000313" key="2">
    <source>
        <dbReference type="EMBL" id="CAB3264729.1"/>
    </source>
</evidence>
<gene>
    <name evidence="2" type="primary">Pdcd7</name>
</gene>
<evidence type="ECO:0000256" key="1">
    <source>
        <dbReference type="SAM" id="MobiDB-lite"/>
    </source>
</evidence>
<protein>
    <submittedName>
        <fullName evidence="2">Programmed cell death protein 7-like</fullName>
    </submittedName>
</protein>
<feature type="region of interest" description="Disordered" evidence="1">
    <location>
        <begin position="1"/>
        <end position="58"/>
    </location>
</feature>
<dbReference type="EMBL" id="LR788867">
    <property type="protein sequence ID" value="CAB3264729.1"/>
    <property type="molecule type" value="mRNA"/>
</dbReference>
<dbReference type="InterPro" id="IPR052831">
    <property type="entry name" value="Apoptosis_promoter"/>
</dbReference>
<dbReference type="GO" id="GO:0005689">
    <property type="term" value="C:U12-type spliceosomal complex"/>
    <property type="evidence" value="ECO:0007669"/>
    <property type="project" value="TreeGrafter"/>
</dbReference>
<name>A0A6F9DNL3_9ASCI</name>
<dbReference type="AlphaFoldDB" id="A0A6F9DNL3"/>
<proteinExistence type="evidence at transcript level"/>
<feature type="compositionally biased region" description="Basic residues" evidence="1">
    <location>
        <begin position="279"/>
        <end position="291"/>
    </location>
</feature>
<feature type="region of interest" description="Disordered" evidence="1">
    <location>
        <begin position="279"/>
        <end position="300"/>
    </location>
</feature>
<reference evidence="2" key="1">
    <citation type="submission" date="2020-04" db="EMBL/GenBank/DDBJ databases">
        <authorList>
            <person name="Neveu A P."/>
        </authorList>
    </citation>
    <scope>NUCLEOTIDE SEQUENCE</scope>
    <source>
        <tissue evidence="2">Whole embryo</tissue>
    </source>
</reference>
<accession>A0A6F9DNL3</accession>
<dbReference type="PANTHER" id="PTHR48190:SF2">
    <property type="entry name" value="PROGRAMMED CELL DEATH PROTEIN 7"/>
    <property type="match status" value="1"/>
</dbReference>
<dbReference type="InterPro" id="IPR031974">
    <property type="entry name" value="PDCD7"/>
</dbReference>
<sequence>MNPYHSGGPPNWVRHSPEFRPPHFTPNQNFPNSHPHEAMQHPTQQQMVFGGPGPPNPGYGNLPFNANENRPRYPRFGPGQINTGVPAFGPRSQSMNQQINWNPNMRPEFRMDQPPSGRFPMFLGPDQNIRNFGPPRIQAWNSRPPFHDTGSYNLQRPHNRPVRPQLQSNSQLQNFSAVSNASKNNDLVTSFLSSIGKLPKSVKSQPKKTIPNSAKQSITISEAQQMLSRANVLIKMLEETSESSCDSTQKIKDELIKILSVMKDPKVVKRLETRIKQRRKSRMRKKLKRRKAFEQMQEEKQRIEEKNKKIEEWQKQENVKLDQQLREAEMQKQIDEALVEVRKEQAATSKAIERISFLAKLRKIRFNARKIRGEELPDDSVNNNFEQTVKKIKGDLQMHKASCEEKAASLRLFMEAEQKEAKLAIENKRRKKEAERQANWKKERETILFGKSVEVDAFDPMWPIQELHKQANLTFNNLVQYRQMWDQFLDQSGTSLPIDWVEPVQPSSFEWKNMLESSTVPSED</sequence>
<feature type="region of interest" description="Disordered" evidence="1">
    <location>
        <begin position="146"/>
        <end position="169"/>
    </location>
</feature>
<organism evidence="2">
    <name type="scientific">Phallusia mammillata</name>
    <dbReference type="NCBI Taxonomy" id="59560"/>
    <lineage>
        <taxon>Eukaryota</taxon>
        <taxon>Metazoa</taxon>
        <taxon>Chordata</taxon>
        <taxon>Tunicata</taxon>
        <taxon>Ascidiacea</taxon>
        <taxon>Phlebobranchia</taxon>
        <taxon>Ascidiidae</taxon>
        <taxon>Phallusia</taxon>
    </lineage>
</organism>